<dbReference type="KEGG" id="cyj:Cyan7822_0230"/>
<accession>E0UJN5</accession>
<name>E0UJN5_GLOV7</name>
<dbReference type="Proteomes" id="UP000008206">
    <property type="component" value="Chromosome"/>
</dbReference>
<dbReference type="EMBL" id="CP002198">
    <property type="protein sequence ID" value="ADN12279.1"/>
    <property type="molecule type" value="Genomic_DNA"/>
</dbReference>
<dbReference type="OrthoDB" id="428699at2"/>
<protein>
    <submittedName>
        <fullName evidence="1">Uncharacterized protein</fullName>
    </submittedName>
</protein>
<evidence type="ECO:0000313" key="1">
    <source>
        <dbReference type="EMBL" id="ADN12279.1"/>
    </source>
</evidence>
<evidence type="ECO:0000313" key="2">
    <source>
        <dbReference type="Proteomes" id="UP000008206"/>
    </source>
</evidence>
<dbReference type="STRING" id="497965.Cyan7822_0230"/>
<dbReference type="AlphaFoldDB" id="E0UJN5"/>
<organism evidence="1 2">
    <name type="scientific">Gloeothece verrucosa (strain PCC 7822)</name>
    <name type="common">Cyanothece sp. (strain PCC 7822)</name>
    <dbReference type="NCBI Taxonomy" id="497965"/>
    <lineage>
        <taxon>Bacteria</taxon>
        <taxon>Bacillati</taxon>
        <taxon>Cyanobacteriota</taxon>
        <taxon>Cyanophyceae</taxon>
        <taxon>Oscillatoriophycideae</taxon>
        <taxon>Chroococcales</taxon>
        <taxon>Aphanothecaceae</taxon>
        <taxon>Gloeothece</taxon>
        <taxon>Gloeothece verrucosa</taxon>
    </lineage>
</organism>
<proteinExistence type="predicted"/>
<dbReference type="HOGENOM" id="CLU_2521997_0_0_3"/>
<keyword evidence="2" id="KW-1185">Reference proteome</keyword>
<dbReference type="RefSeq" id="WP_013320389.1">
    <property type="nucleotide sequence ID" value="NC_014501.1"/>
</dbReference>
<gene>
    <name evidence="1" type="ordered locus">Cyan7822_0230</name>
</gene>
<sequence>MSLHQKTIAKIQQLPEALVQEVDLFVDFLIMRSLSQPSTSTHPAIKSEHPWLKFAGMYENNPLFEEVLNEIENYRQQLDQQEEK</sequence>
<reference evidence="2" key="1">
    <citation type="journal article" date="2011" name="MBio">
        <title>Novel metabolic attributes of the genus Cyanothece, comprising a group of unicellular nitrogen-fixing Cyanobacteria.</title>
        <authorList>
            <person name="Bandyopadhyay A."/>
            <person name="Elvitigala T."/>
            <person name="Welsh E."/>
            <person name="Stockel J."/>
            <person name="Liberton M."/>
            <person name="Min H."/>
            <person name="Sherman L.A."/>
            <person name="Pakrasi H.B."/>
        </authorList>
    </citation>
    <scope>NUCLEOTIDE SEQUENCE [LARGE SCALE GENOMIC DNA]</scope>
    <source>
        <strain evidence="2">PCC 7822</strain>
    </source>
</reference>